<dbReference type="Proteomes" id="UP000465035">
    <property type="component" value="Chromosome"/>
</dbReference>
<evidence type="ECO:0000313" key="1">
    <source>
        <dbReference type="EMBL" id="QHB52472.1"/>
    </source>
</evidence>
<proteinExistence type="predicted"/>
<dbReference type="GeneID" id="69058666"/>
<gene>
    <name evidence="1" type="ORF">GQR93_09835</name>
</gene>
<dbReference type="EMBL" id="CP047121">
    <property type="protein sequence ID" value="QHB52472.1"/>
    <property type="molecule type" value="Genomic_DNA"/>
</dbReference>
<sequence>MVRSEELIIKIQNVLKDAPNKEQRDMCYLMILMLMETLNPDKESPVEIYHGRKDKYLGPDIFTIIVPSGYGRNK</sequence>
<dbReference type="AlphaFoldDB" id="A0A6P1E9N7"/>
<accession>A0A6P1E9N7</accession>
<evidence type="ECO:0000313" key="2">
    <source>
        <dbReference type="Proteomes" id="UP000465035"/>
    </source>
</evidence>
<name>A0A6P1E9N7_LENHI</name>
<organism evidence="1 2">
    <name type="scientific">Lentilactobacillus hilgardii</name>
    <name type="common">Lactobacillus hilgardii</name>
    <dbReference type="NCBI Taxonomy" id="1588"/>
    <lineage>
        <taxon>Bacteria</taxon>
        <taxon>Bacillati</taxon>
        <taxon>Bacillota</taxon>
        <taxon>Bacilli</taxon>
        <taxon>Lactobacillales</taxon>
        <taxon>Lactobacillaceae</taxon>
        <taxon>Lentilactobacillus</taxon>
    </lineage>
</organism>
<reference evidence="1 2" key="1">
    <citation type="submission" date="2019-12" db="EMBL/GenBank/DDBJ databases">
        <title>Lactobacillus hilgardii FLUB.</title>
        <authorList>
            <person name="Gustaw K."/>
        </authorList>
    </citation>
    <scope>NUCLEOTIDE SEQUENCE [LARGE SCALE GENOMIC DNA]</scope>
    <source>
        <strain evidence="1 2">FLUB</strain>
    </source>
</reference>
<dbReference type="RefSeq" id="WP_153108236.1">
    <property type="nucleotide sequence ID" value="NZ_CP047121.1"/>
</dbReference>
<protein>
    <submittedName>
        <fullName evidence="1">Uncharacterized protein</fullName>
    </submittedName>
</protein>